<evidence type="ECO:0000313" key="8">
    <source>
        <dbReference type="Proteomes" id="UP000027946"/>
    </source>
</evidence>
<evidence type="ECO:0000256" key="5">
    <source>
        <dbReference type="ARBA" id="ARBA00023136"/>
    </source>
</evidence>
<sequence length="490" mass="52650">MSSDSHSNFERVLSKKDITALAFGAMIGWGWVVLTGEWIRTAGMMGAITAFALGGIMVLFVGLTYAELTSAMPKCGGEHVFSHRALGSNASFVCTWAIILGYVSVVAFEAVAFPTVLEYLFSSYLKGYMYTIAGYDVYLSWVLVGSASSIIITVVNYFGVKTAAFLQGVVTFLIACIGITLFGGATFNGYAQNAGPLFVNGKSGIFAVAVMTPFMYVGFDVIPQAAEEINVPFKMIGKIIVMSVVMAVAWYVMIIYSVSSSLGADQIASSGLVTADAMKAVFGGSSMASKIVILGGIGGILTSWNSFFVGGSRAIYAMAESGMLPSFLARLHPKYKTPVNAIVLIGALSTFAPLLGRSMLVWLGNAGGLAIVVSYLMVSISFVVLRKKEPEMPRPYRVKKGMFVGITAVVLCALMVLIYLPGGPASLIWPYEWGIILGWCVLGVVFYIWAKTMSSRQRIDCTETGKKVEMEKAFAQNKSQYSKMASFEND</sequence>
<dbReference type="GO" id="GO:0022857">
    <property type="term" value="F:transmembrane transporter activity"/>
    <property type="evidence" value="ECO:0007669"/>
    <property type="project" value="InterPro"/>
</dbReference>
<evidence type="ECO:0000313" key="7">
    <source>
        <dbReference type="EMBL" id="KDR95707.1"/>
    </source>
</evidence>
<dbReference type="eggNOG" id="COG0531">
    <property type="taxonomic scope" value="Bacteria"/>
</dbReference>
<feature type="transmembrane region" description="Helical" evidence="6">
    <location>
        <begin position="291"/>
        <end position="316"/>
    </location>
</feature>
<feature type="transmembrane region" description="Helical" evidence="6">
    <location>
        <begin position="89"/>
        <end position="117"/>
    </location>
</feature>
<evidence type="ECO:0000256" key="3">
    <source>
        <dbReference type="ARBA" id="ARBA00022692"/>
    </source>
</evidence>
<keyword evidence="8" id="KW-1185">Reference proteome</keyword>
<dbReference type="STRING" id="1121324.CLIT_10c04340"/>
<name>A0A069RNE9_PEPLI</name>
<dbReference type="RefSeq" id="WP_143182430.1">
    <property type="nucleotide sequence ID" value="NZ_FSRH01000006.1"/>
</dbReference>
<gene>
    <name evidence="7" type="ORF">CLIT_10c04340</name>
</gene>
<evidence type="ECO:0000256" key="4">
    <source>
        <dbReference type="ARBA" id="ARBA00022989"/>
    </source>
</evidence>
<feature type="transmembrane region" description="Helical" evidence="6">
    <location>
        <begin position="137"/>
        <end position="158"/>
    </location>
</feature>
<dbReference type="Proteomes" id="UP000027946">
    <property type="component" value="Unassembled WGS sequence"/>
</dbReference>
<accession>A0A069RNE9</accession>
<feature type="transmembrane region" description="Helical" evidence="6">
    <location>
        <begin position="235"/>
        <end position="256"/>
    </location>
</feature>
<evidence type="ECO:0000256" key="2">
    <source>
        <dbReference type="ARBA" id="ARBA00022475"/>
    </source>
</evidence>
<keyword evidence="3 6" id="KW-0812">Transmembrane</keyword>
<dbReference type="PIRSF" id="PIRSF006060">
    <property type="entry name" value="AA_transporter"/>
    <property type="match status" value="1"/>
</dbReference>
<proteinExistence type="predicted"/>
<organism evidence="7 8">
    <name type="scientific">Peptoclostridium litorale DSM 5388</name>
    <dbReference type="NCBI Taxonomy" id="1121324"/>
    <lineage>
        <taxon>Bacteria</taxon>
        <taxon>Bacillati</taxon>
        <taxon>Bacillota</taxon>
        <taxon>Clostridia</taxon>
        <taxon>Peptostreptococcales</taxon>
        <taxon>Peptoclostridiaceae</taxon>
        <taxon>Peptoclostridium</taxon>
    </lineage>
</organism>
<feature type="transmembrane region" description="Helical" evidence="6">
    <location>
        <begin position="20"/>
        <end position="39"/>
    </location>
</feature>
<feature type="transmembrane region" description="Helical" evidence="6">
    <location>
        <begin position="205"/>
        <end position="223"/>
    </location>
</feature>
<comment type="caution">
    <text evidence="7">The sequence shown here is derived from an EMBL/GenBank/DDBJ whole genome shotgun (WGS) entry which is preliminary data.</text>
</comment>
<dbReference type="OrthoDB" id="178667at2"/>
<evidence type="ECO:0000256" key="1">
    <source>
        <dbReference type="ARBA" id="ARBA00004651"/>
    </source>
</evidence>
<comment type="subcellular location">
    <subcellularLocation>
        <location evidence="1">Cell membrane</location>
        <topology evidence="1">Multi-pass membrane protein</topology>
    </subcellularLocation>
</comment>
<evidence type="ECO:0000256" key="6">
    <source>
        <dbReference type="SAM" id="Phobius"/>
    </source>
</evidence>
<feature type="transmembrane region" description="Helical" evidence="6">
    <location>
        <begin position="401"/>
        <end position="421"/>
    </location>
</feature>
<dbReference type="AlphaFoldDB" id="A0A069RNE9"/>
<dbReference type="InterPro" id="IPR050367">
    <property type="entry name" value="APC_superfamily"/>
</dbReference>
<feature type="transmembrane region" description="Helical" evidence="6">
    <location>
        <begin position="433"/>
        <end position="450"/>
    </location>
</feature>
<protein>
    <submittedName>
        <fullName evidence="7">Amino acid permease</fullName>
    </submittedName>
</protein>
<feature type="transmembrane region" description="Helical" evidence="6">
    <location>
        <begin position="45"/>
        <end position="68"/>
    </location>
</feature>
<feature type="transmembrane region" description="Helical" evidence="6">
    <location>
        <begin position="337"/>
        <end position="356"/>
    </location>
</feature>
<keyword evidence="2" id="KW-1003">Cell membrane</keyword>
<dbReference type="PANTHER" id="PTHR42770">
    <property type="entry name" value="AMINO ACID TRANSPORTER-RELATED"/>
    <property type="match status" value="1"/>
</dbReference>
<feature type="transmembrane region" description="Helical" evidence="6">
    <location>
        <begin position="362"/>
        <end position="385"/>
    </location>
</feature>
<feature type="transmembrane region" description="Helical" evidence="6">
    <location>
        <begin position="165"/>
        <end position="185"/>
    </location>
</feature>
<dbReference type="Gene3D" id="1.20.1740.10">
    <property type="entry name" value="Amino acid/polyamine transporter I"/>
    <property type="match status" value="1"/>
</dbReference>
<keyword evidence="4 6" id="KW-1133">Transmembrane helix</keyword>
<dbReference type="EMBL" id="JJMM01000010">
    <property type="protein sequence ID" value="KDR95707.1"/>
    <property type="molecule type" value="Genomic_DNA"/>
</dbReference>
<dbReference type="GO" id="GO:0005886">
    <property type="term" value="C:plasma membrane"/>
    <property type="evidence" value="ECO:0007669"/>
    <property type="project" value="UniProtKB-SubCell"/>
</dbReference>
<keyword evidence="5 6" id="KW-0472">Membrane</keyword>
<dbReference type="PANTHER" id="PTHR42770:SF7">
    <property type="entry name" value="MEMBRANE PROTEIN"/>
    <property type="match status" value="1"/>
</dbReference>
<dbReference type="Pfam" id="PF13520">
    <property type="entry name" value="AA_permease_2"/>
    <property type="match status" value="1"/>
</dbReference>
<reference evidence="7 8" key="1">
    <citation type="submission" date="2014-03" db="EMBL/GenBank/DDBJ databases">
        <title>Genome sequence of Clostridium litorale W6, DSM 5388.</title>
        <authorList>
            <person name="Poehlein A."/>
            <person name="Jagirdar A."/>
            <person name="Khonsari B."/>
            <person name="Chibani C.M."/>
            <person name="Gutierrez Gutierrez D.A."/>
            <person name="Davydova E."/>
            <person name="Alghaithi H.S."/>
            <person name="Nair K.P."/>
            <person name="Dhamotharan K."/>
            <person name="Chandran L."/>
            <person name="G W."/>
            <person name="Daniel R."/>
        </authorList>
    </citation>
    <scope>NUCLEOTIDE SEQUENCE [LARGE SCALE GENOMIC DNA]</scope>
    <source>
        <strain evidence="7 8">W6</strain>
    </source>
</reference>
<dbReference type="InterPro" id="IPR002293">
    <property type="entry name" value="AA/rel_permease1"/>
</dbReference>